<gene>
    <name evidence="3" type="ORF">EZS28_005068</name>
</gene>
<evidence type="ECO:0000256" key="2">
    <source>
        <dbReference type="SAM" id="MobiDB-lite"/>
    </source>
</evidence>
<reference evidence="3 4" key="1">
    <citation type="submission" date="2019-03" db="EMBL/GenBank/DDBJ databases">
        <title>Single cell metagenomics reveals metabolic interactions within the superorganism composed of flagellate Streblomastix strix and complex community of Bacteroidetes bacteria on its surface.</title>
        <authorList>
            <person name="Treitli S.C."/>
            <person name="Kolisko M."/>
            <person name="Husnik F."/>
            <person name="Keeling P."/>
            <person name="Hampl V."/>
        </authorList>
    </citation>
    <scope>NUCLEOTIDE SEQUENCE [LARGE SCALE GENOMIC DNA]</scope>
    <source>
        <strain evidence="3">ST1C</strain>
    </source>
</reference>
<feature type="region of interest" description="Disordered" evidence="2">
    <location>
        <begin position="963"/>
        <end position="992"/>
    </location>
</feature>
<protein>
    <submittedName>
        <fullName evidence="3">Uncharacterized protein</fullName>
    </submittedName>
</protein>
<feature type="compositionally biased region" description="Basic and acidic residues" evidence="2">
    <location>
        <begin position="1849"/>
        <end position="1875"/>
    </location>
</feature>
<feature type="region of interest" description="Disordered" evidence="2">
    <location>
        <begin position="1849"/>
        <end position="1881"/>
    </location>
</feature>
<comment type="caution">
    <text evidence="3">The sequence shown here is derived from an EMBL/GenBank/DDBJ whole genome shotgun (WGS) entry which is preliminary data.</text>
</comment>
<feature type="compositionally biased region" description="Basic and acidic residues" evidence="2">
    <location>
        <begin position="1699"/>
        <end position="1714"/>
    </location>
</feature>
<evidence type="ECO:0000313" key="4">
    <source>
        <dbReference type="Proteomes" id="UP000324800"/>
    </source>
</evidence>
<feature type="compositionally biased region" description="Low complexity" evidence="2">
    <location>
        <begin position="1723"/>
        <end position="1745"/>
    </location>
</feature>
<feature type="coiled-coil region" evidence="1">
    <location>
        <begin position="374"/>
        <end position="408"/>
    </location>
</feature>
<proteinExistence type="predicted"/>
<feature type="region of interest" description="Disordered" evidence="2">
    <location>
        <begin position="851"/>
        <end position="922"/>
    </location>
</feature>
<sequence length="2079" mass="238763">MMWNYAQAATAHLQLLIASIDRTNLREVEDEIKNLLRISNPEMYISYFVSLLDSVDITHDTEDTNPRLILLKEEFFRALKLPNFTTVILMVIRFICQSNTGKQEQVLHFLFKVLMNDNEQRVLLLLALSFSLQKPVREFARKNLVDNLDSINKQKPQFSIRTQRLLLMFVHQQSMLIQQQQAIQYDAQERERVKRIQAERIEYLQQRGADKLTLQNEQIKLGKLLSLGPVAQFSRFVIDIASDMHFNLDRAKRILENLTPFFDKRKNICLPQSGISTAHIIKDHSDQTNNIYSQLVWNQERMSNQGRIIQQRIQELERMYNEAQQRYSECCKVIKHFDAEMQSQQIPGQVRIDNEKSTQELEIEKHQKRFIDEISRIIEEQKRLDSEKQKLLEDRRTIQNEQNKLQSQLIQYLTEQGTGHALLSVQIPDDVVQGMYSLVPIVISPLLKSGSFDSHWRLSPELIDEDGKRVLPFPYKQLNEGQNQSNSIVIQRNQKISLTALLPAHMNIITRVIGQHSLRELIAQEYSVGMMQAQLQNKFSVDISPHTSTNSLQSNVSLNDHLSDYSLSEEEVMQFLPKDAADLDEMFVATAITAAVDKASKKCHPDVANQRQELNRTSKVDSLSQDIKVGVKQQKRSELKNEKEFAQNRQSDGNNQNVASELEKKPIYWTQLLEGGLESMKFIVANLTLVLACIIKRRREWVHEREKKQITPTGSQKLINKRGLLSISLIVRELDQPGFRVMTRFEFDLVIYAIVLIRRLCDQNYGLMNQNEREKENSTQKENEDIDLNQPINVSKIVSDISAQDASLLFPVEEVLTVHSRAIPASDAAIGEIMKVRQRVKEKKERIQIQEKERLRRKEREKEMEKQSEQMKSKLSQKQDLQTHSTLVDEKSDQNGKKQILNKSQDGNSNIDRVSCSTSNEPIKSSYDAAQQLSSLSNSTTQLPFIPSYSTTFASPILDDIEEESTEEERADSSNAQDETFDSHVTSSSDEKIGQKIDAEIKQAIKQQSIFPQQSKGKIKYASHHSSFHFPNIWQSKIPLDPARSFQALLWTNRIAQLSLIEGMIDASLRPTPTMPCFCTFSLSRSIQGKEERLYKERQATNVSEMLIEMNDEPYKDKIKEIVNEDDFLKDKQEDLFDKSEKDSQNQSVTSIEILSQQGQIPFKYKTHFTTVDTPDVIMANNKIEEKKTKDETNKENKVGENKSDVINEKQDIETVNGGNLGQDNGQQQEGEKEYRRMYSVWRIIDLSRTLLALIDTRVCYDPRSKNISIQEQQMSRNSSISAWSISSEKQRGGDSISPLFNQLNGLQQPRPHVQILTSASPLLPTVRLIFRRALDAVPDLLLIVLGSIVAFGSGFQQQTQMVMDLTENVFMVESKKGYFDRSVKEEKIIAHKQIEAEKEGEQEIEIPIPPPPDESAVLMEMIIKYPGYTWSMRLLQQFMNKYISTIQRQIQHGIHLHHHKKKDDNIMQFSENTPQSSPSYQQHQSIRLLKSASKKNLSHALQLQFKQIHPSPSESPISDHLIKNQQSPYLFNNPFTSHLGSVQTSTLPMSQIPTLPMQVIPSLSAPQIQNSTTKSISTSFSYQQTPSFISSLSPSAFSLPNPSSSLYLHTFAQLIISNQSAPLLRLVMLFLNRVGLLNKIVNCRPYSTSIFAALLASASAKHHREKIAEALAFNLNLIERSKVPLQNDLEGDNTTVSLKEKDKNEDKTFDLKQKHNTSLDGSLNQLHQSSNSISNSMNNSTNSIRQDNSPSSQLLSNTPMSKITYLPSLSSQYSPRSTASSLYDSFQLTPFTQSTIGFYYSAPPFVLNFGDWVNRQIKINSNAFFTAVMKLFIERIVPVERLMQYEKDQVNEKEKDNQKDKDGGKELGLKEGNKTQRKQPFNSEFLRNNMEFAVINSQDERSALIHAVLEYFNGNYVENKTDNNDNTNLEKNEKQEKQTLSDLLYDLFHSEFSIVDQKSHNEKQNEKMDKEIEKEQIEQQEQKQKNEINMIELITSEDIRTLFQIMNESVDLMSNYNYIKFCNLASMLLTGDNEPGHSEISQGEDVIISCFNSLVSFFSEICFNIYEFKFVFIDQLKH</sequence>
<feature type="region of interest" description="Disordered" evidence="2">
    <location>
        <begin position="1689"/>
        <end position="1758"/>
    </location>
</feature>
<organism evidence="3 4">
    <name type="scientific">Streblomastix strix</name>
    <dbReference type="NCBI Taxonomy" id="222440"/>
    <lineage>
        <taxon>Eukaryota</taxon>
        <taxon>Metamonada</taxon>
        <taxon>Preaxostyla</taxon>
        <taxon>Oxymonadida</taxon>
        <taxon>Streblomastigidae</taxon>
        <taxon>Streblomastix</taxon>
    </lineage>
</organism>
<feature type="region of interest" description="Disordered" evidence="2">
    <location>
        <begin position="631"/>
        <end position="657"/>
    </location>
</feature>
<feature type="compositionally biased region" description="Polar residues" evidence="2">
    <location>
        <begin position="973"/>
        <end position="988"/>
    </location>
</feature>
<feature type="compositionally biased region" description="Polar residues" evidence="2">
    <location>
        <begin position="647"/>
        <end position="657"/>
    </location>
</feature>
<evidence type="ECO:0000256" key="1">
    <source>
        <dbReference type="SAM" id="Coils"/>
    </source>
</evidence>
<feature type="region of interest" description="Disordered" evidence="2">
    <location>
        <begin position="1213"/>
        <end position="1232"/>
    </location>
</feature>
<feature type="compositionally biased region" description="Basic and acidic residues" evidence="2">
    <location>
        <begin position="887"/>
        <end position="896"/>
    </location>
</feature>
<feature type="compositionally biased region" description="Polar residues" evidence="2">
    <location>
        <begin position="876"/>
        <end position="886"/>
    </location>
</feature>
<keyword evidence="1" id="KW-0175">Coiled coil</keyword>
<accession>A0A5J4WYI6</accession>
<dbReference type="Proteomes" id="UP000324800">
    <property type="component" value="Unassembled WGS sequence"/>
</dbReference>
<evidence type="ECO:0000313" key="3">
    <source>
        <dbReference type="EMBL" id="KAA6399405.1"/>
    </source>
</evidence>
<feature type="coiled-coil region" evidence="1">
    <location>
        <begin position="306"/>
        <end position="333"/>
    </location>
</feature>
<dbReference type="EMBL" id="SNRW01000761">
    <property type="protein sequence ID" value="KAA6399405.1"/>
    <property type="molecule type" value="Genomic_DNA"/>
</dbReference>
<feature type="compositionally biased region" description="Basic and acidic residues" evidence="2">
    <location>
        <begin position="851"/>
        <end position="872"/>
    </location>
</feature>
<name>A0A5J4WYI6_9EUKA</name>
<feature type="coiled-coil region" evidence="1">
    <location>
        <begin position="1918"/>
        <end position="1995"/>
    </location>
</feature>
<feature type="compositionally biased region" description="Polar residues" evidence="2">
    <location>
        <begin position="1746"/>
        <end position="1758"/>
    </location>
</feature>
<feature type="compositionally biased region" description="Basic and acidic residues" evidence="2">
    <location>
        <begin position="635"/>
        <end position="646"/>
    </location>
</feature>
<feature type="compositionally biased region" description="Polar residues" evidence="2">
    <location>
        <begin position="901"/>
        <end position="922"/>
    </location>
</feature>